<evidence type="ECO:0000256" key="1">
    <source>
        <dbReference type="ARBA" id="ARBA00004448"/>
    </source>
</evidence>
<reference evidence="19" key="1">
    <citation type="journal article" date="2008" name="Gene">
        <title>Phylogenetic information from three mitochondrial genomes of Terebelliformia (Annelida) worms and duplication of the methionine tRNA.</title>
        <authorList>
            <person name="Zhong M."/>
            <person name="Struck T.H."/>
            <person name="Halanych K.M."/>
        </authorList>
    </citation>
    <scope>NUCLEOTIDE SEQUENCE</scope>
</reference>
<gene>
    <name evidence="19" type="primary">ND2</name>
</gene>
<keyword evidence="12 17" id="KW-0520">NAD</keyword>
<keyword evidence="7 17" id="KW-0812">Transmembrane</keyword>
<dbReference type="Pfam" id="PF00361">
    <property type="entry name" value="Proton_antipo_M"/>
    <property type="match status" value="1"/>
</dbReference>
<feature type="transmembrane region" description="Helical" evidence="17">
    <location>
        <begin position="304"/>
        <end position="328"/>
    </location>
</feature>
<evidence type="ECO:0000256" key="12">
    <source>
        <dbReference type="ARBA" id="ARBA00023027"/>
    </source>
</evidence>
<evidence type="ECO:0000256" key="11">
    <source>
        <dbReference type="ARBA" id="ARBA00022989"/>
    </source>
</evidence>
<feature type="transmembrane region" description="Helical" evidence="17">
    <location>
        <begin position="183"/>
        <end position="209"/>
    </location>
</feature>
<protein>
    <recommendedName>
        <fullName evidence="4 17">NADH-ubiquinone oxidoreductase chain 2</fullName>
        <ecNumber evidence="3 17">7.1.1.2</ecNumber>
    </recommendedName>
</protein>
<evidence type="ECO:0000256" key="9">
    <source>
        <dbReference type="ARBA" id="ARBA00022967"/>
    </source>
</evidence>
<evidence type="ECO:0000256" key="6">
    <source>
        <dbReference type="ARBA" id="ARBA00022660"/>
    </source>
</evidence>
<sequence>MNFFILKPYSSLFYLTLLSGIMISLSSNNWIAIWLGLELNMYSFIPLLLQSNLNQEKEAAIKYFLIQALASGILILSMINITSSYSSLLLLISLMIKLGLAPCHFWFPTVMSALSWKMCWILSTIQKITPLALATQTFLLMNPLFVSFSIVCSSLIGGFGGLNQTQMRAILAYSSINHLGWMMAGTLNSITTTLIYFLGYMIIVSSIIQNMMATQSFSVNPNIFKIQPHIFFSTSLLSLGGLPPLFGFFPKLFVLNSLLSTNSPFILLSVILIFSSTLSLYYYLKIIFNTNLTPPSKLMSFFFTPVSLLSATLYLLSLISGIWIFLIFL</sequence>
<feature type="transmembrane region" description="Helical" evidence="17">
    <location>
        <begin position="265"/>
        <end position="284"/>
    </location>
</feature>
<keyword evidence="14 17" id="KW-0496">Mitochondrion</keyword>
<keyword evidence="13 17" id="KW-0830">Ubiquinone</keyword>
<proteinExistence type="inferred from homology"/>
<keyword evidence="15 17" id="KW-0472">Membrane</keyword>
<keyword evidence="6 17" id="KW-0679">Respiratory chain</keyword>
<feature type="transmembrane region" description="Helical" evidence="17">
    <location>
        <begin position="60"/>
        <end position="81"/>
    </location>
</feature>
<comment type="subcellular location">
    <subcellularLocation>
        <location evidence="1 17">Mitochondrion inner membrane</location>
        <topology evidence="1 17">Multi-pass membrane protein</topology>
    </subcellularLocation>
</comment>
<dbReference type="InterPro" id="IPR050175">
    <property type="entry name" value="Complex_I_Subunit_2"/>
</dbReference>
<geneLocation type="mitochondrion" evidence="19"/>
<evidence type="ECO:0000256" key="14">
    <source>
        <dbReference type="ARBA" id="ARBA00023128"/>
    </source>
</evidence>
<organism evidence="19">
    <name type="scientific">Pista cristata</name>
    <dbReference type="NCBI Taxonomy" id="279652"/>
    <lineage>
        <taxon>Eukaryota</taxon>
        <taxon>Metazoa</taxon>
        <taxon>Spiralia</taxon>
        <taxon>Lophotrochozoa</taxon>
        <taxon>Annelida</taxon>
        <taxon>Polychaeta</taxon>
        <taxon>Sedentaria</taxon>
        <taxon>Canalipalpata</taxon>
        <taxon>Terebellida</taxon>
        <taxon>Terebelliformia</taxon>
        <taxon>Terebellidae</taxon>
        <taxon>Pista</taxon>
    </lineage>
</organism>
<evidence type="ECO:0000256" key="13">
    <source>
        <dbReference type="ARBA" id="ARBA00023075"/>
    </source>
</evidence>
<dbReference type="PANTHER" id="PTHR46552">
    <property type="entry name" value="NADH-UBIQUINONE OXIDOREDUCTASE CHAIN 2"/>
    <property type="match status" value="1"/>
</dbReference>
<comment type="function">
    <text evidence="17">Core subunit of the mitochondrial membrane respiratory chain NADH dehydrogenase (Complex I) which catalyzes electron transfer from NADH through the respiratory chain, using ubiquinone as an electron acceptor. Essential for the catalytic activity and assembly of complex I.</text>
</comment>
<dbReference type="InterPro" id="IPR001750">
    <property type="entry name" value="ND/Mrp_TM"/>
</dbReference>
<evidence type="ECO:0000256" key="3">
    <source>
        <dbReference type="ARBA" id="ARBA00012944"/>
    </source>
</evidence>
<keyword evidence="8 17" id="KW-0999">Mitochondrion inner membrane</keyword>
<evidence type="ECO:0000256" key="7">
    <source>
        <dbReference type="ARBA" id="ARBA00022692"/>
    </source>
</evidence>
<feature type="transmembrane region" description="Helical" evidence="17">
    <location>
        <begin position="229"/>
        <end position="253"/>
    </location>
</feature>
<evidence type="ECO:0000256" key="8">
    <source>
        <dbReference type="ARBA" id="ARBA00022792"/>
    </source>
</evidence>
<dbReference type="GO" id="GO:0006120">
    <property type="term" value="P:mitochondrial electron transport, NADH to ubiquinone"/>
    <property type="evidence" value="ECO:0007669"/>
    <property type="project" value="InterPro"/>
</dbReference>
<feature type="domain" description="NADH:quinone oxidoreductase/Mrp antiporter transmembrane" evidence="18">
    <location>
        <begin position="81"/>
        <end position="271"/>
    </location>
</feature>
<keyword evidence="9 17" id="KW-1278">Translocase</keyword>
<evidence type="ECO:0000256" key="15">
    <source>
        <dbReference type="ARBA" id="ARBA00023136"/>
    </source>
</evidence>
<evidence type="ECO:0000256" key="5">
    <source>
        <dbReference type="ARBA" id="ARBA00022448"/>
    </source>
</evidence>
<dbReference type="InterPro" id="IPR003917">
    <property type="entry name" value="NADH_UbQ_OxRdtase_chain2"/>
</dbReference>
<keyword evidence="5" id="KW-0813">Transport</keyword>
<evidence type="ECO:0000259" key="18">
    <source>
        <dbReference type="Pfam" id="PF00361"/>
    </source>
</evidence>
<feature type="transmembrane region" description="Helical" evidence="17">
    <location>
        <begin position="88"/>
        <end position="107"/>
    </location>
</feature>
<dbReference type="AlphaFoldDB" id="B3TK05"/>
<dbReference type="PRINTS" id="PR01436">
    <property type="entry name" value="NADHDHGNASE2"/>
</dbReference>
<comment type="similarity">
    <text evidence="2 17">Belongs to the complex I subunit 2 family.</text>
</comment>
<evidence type="ECO:0000256" key="4">
    <source>
        <dbReference type="ARBA" id="ARBA00021008"/>
    </source>
</evidence>
<feature type="transmembrane region" description="Helical" evidence="17">
    <location>
        <begin position="12"/>
        <end position="37"/>
    </location>
</feature>
<dbReference type="EC" id="7.1.1.2" evidence="3 17"/>
<dbReference type="PANTHER" id="PTHR46552:SF1">
    <property type="entry name" value="NADH-UBIQUINONE OXIDOREDUCTASE CHAIN 2"/>
    <property type="match status" value="1"/>
</dbReference>
<accession>B3TK05</accession>
<keyword evidence="11 17" id="KW-1133">Transmembrane helix</keyword>
<feature type="transmembrane region" description="Helical" evidence="17">
    <location>
        <begin position="140"/>
        <end position="162"/>
    </location>
</feature>
<dbReference type="GO" id="GO:0008137">
    <property type="term" value="F:NADH dehydrogenase (ubiquinone) activity"/>
    <property type="evidence" value="ECO:0007669"/>
    <property type="project" value="UniProtKB-EC"/>
</dbReference>
<evidence type="ECO:0000256" key="10">
    <source>
        <dbReference type="ARBA" id="ARBA00022982"/>
    </source>
</evidence>
<dbReference type="GO" id="GO:0005743">
    <property type="term" value="C:mitochondrial inner membrane"/>
    <property type="evidence" value="ECO:0007669"/>
    <property type="project" value="UniProtKB-SubCell"/>
</dbReference>
<evidence type="ECO:0000256" key="16">
    <source>
        <dbReference type="ARBA" id="ARBA00049551"/>
    </source>
</evidence>
<keyword evidence="10 17" id="KW-0249">Electron transport</keyword>
<name>B3TK05_9ANNE</name>
<comment type="catalytic activity">
    <reaction evidence="16 17">
        <text>a ubiquinone + NADH + 5 H(+)(in) = a ubiquinol + NAD(+) + 4 H(+)(out)</text>
        <dbReference type="Rhea" id="RHEA:29091"/>
        <dbReference type="Rhea" id="RHEA-COMP:9565"/>
        <dbReference type="Rhea" id="RHEA-COMP:9566"/>
        <dbReference type="ChEBI" id="CHEBI:15378"/>
        <dbReference type="ChEBI" id="CHEBI:16389"/>
        <dbReference type="ChEBI" id="CHEBI:17976"/>
        <dbReference type="ChEBI" id="CHEBI:57540"/>
        <dbReference type="ChEBI" id="CHEBI:57945"/>
        <dbReference type="EC" id="7.1.1.2"/>
    </reaction>
</comment>
<evidence type="ECO:0000256" key="2">
    <source>
        <dbReference type="ARBA" id="ARBA00007012"/>
    </source>
</evidence>
<dbReference type="EMBL" id="EU239688">
    <property type="protein sequence ID" value="ABW82637.1"/>
    <property type="molecule type" value="Genomic_DNA"/>
</dbReference>
<evidence type="ECO:0000313" key="19">
    <source>
        <dbReference type="EMBL" id="ABW82637.1"/>
    </source>
</evidence>
<evidence type="ECO:0000256" key="17">
    <source>
        <dbReference type="RuleBase" id="RU003403"/>
    </source>
</evidence>